<dbReference type="InterPro" id="IPR008754">
    <property type="entry name" value="Peptidase_M43"/>
</dbReference>
<keyword evidence="3" id="KW-0479">Metal-binding</keyword>
<evidence type="ECO:0000256" key="2">
    <source>
        <dbReference type="ARBA" id="ARBA00022670"/>
    </source>
</evidence>
<evidence type="ECO:0000256" key="4">
    <source>
        <dbReference type="ARBA" id="ARBA00022729"/>
    </source>
</evidence>
<feature type="domain" description="Peptidase M43 pregnancy-associated plasma-A" evidence="10">
    <location>
        <begin position="216"/>
        <end position="394"/>
    </location>
</feature>
<dbReference type="Pfam" id="PF05572">
    <property type="entry name" value="Peptidase_M43"/>
    <property type="match status" value="1"/>
</dbReference>
<protein>
    <submittedName>
        <fullName evidence="11">M43 family zinc metalloprotease</fullName>
    </submittedName>
</protein>
<evidence type="ECO:0000256" key="1">
    <source>
        <dbReference type="ARBA" id="ARBA00008721"/>
    </source>
</evidence>
<keyword evidence="7 11" id="KW-0482">Metalloprotease</keyword>
<evidence type="ECO:0000256" key="7">
    <source>
        <dbReference type="ARBA" id="ARBA00023049"/>
    </source>
</evidence>
<accession>A0ABW5MXI7</accession>
<dbReference type="EMBL" id="JBHULB010000017">
    <property type="protein sequence ID" value="MFD2587867.1"/>
    <property type="molecule type" value="Genomic_DNA"/>
</dbReference>
<evidence type="ECO:0000256" key="5">
    <source>
        <dbReference type="ARBA" id="ARBA00022801"/>
    </source>
</evidence>
<dbReference type="PROSITE" id="PS51257">
    <property type="entry name" value="PROKAR_LIPOPROTEIN"/>
    <property type="match status" value="1"/>
</dbReference>
<evidence type="ECO:0000256" key="6">
    <source>
        <dbReference type="ARBA" id="ARBA00022833"/>
    </source>
</evidence>
<comment type="caution">
    <text evidence="11">The sequence shown here is derived from an EMBL/GenBank/DDBJ whole genome shotgun (WGS) entry which is preliminary data.</text>
</comment>
<evidence type="ECO:0000259" key="10">
    <source>
        <dbReference type="Pfam" id="PF05572"/>
    </source>
</evidence>
<gene>
    <name evidence="11" type="ORF">ACFSQJ_13050</name>
</gene>
<keyword evidence="6" id="KW-0862">Zinc</keyword>
<evidence type="ECO:0000313" key="12">
    <source>
        <dbReference type="Proteomes" id="UP001597526"/>
    </source>
</evidence>
<dbReference type="PANTHER" id="PTHR47466">
    <property type="match status" value="1"/>
</dbReference>
<sequence>MKKFTILFLLVLLSSCDLACSSESKITEEEFNNFISESSKSGDLNEILATIRVEPNQNKGTQLLEERFGKLNESKISQLFKLEIESLKRLDTINLGKTPAVFELDTIKKKGRRCGTFDSADTSALKAFSTNSRMKIPDLLPRKYFVPIEFHIINSNKNTWTPTENNLKEQISILNDFFSSINIVFTLSTISRDTNSKWAKSFRTSKGNTVFDTIYKNMVNTIEWENPSALHVYINENTQVLGQATLPFESDVYLTKFDHVLITKNSLNNRVDPDSGYQMMGKTLVHEVGHFFGLLHTFHSNSTMIDCDNTNYNGCNSPGDYVVDTPPQRYCHFQGCGKCINNMGNDCEKDIDCVTCDTCTYDDKTDDTTNLMGYNPDSCINHFSPGQYTRMRKFFFRNRDYLIERKENLFSF</sequence>
<evidence type="ECO:0000256" key="9">
    <source>
        <dbReference type="SAM" id="SignalP"/>
    </source>
</evidence>
<dbReference type="PANTHER" id="PTHR47466:SF1">
    <property type="entry name" value="METALLOPROTEASE MEP1 (AFU_ORTHOLOGUE AFUA_1G07730)-RELATED"/>
    <property type="match status" value="1"/>
</dbReference>
<keyword evidence="2" id="KW-0645">Protease</keyword>
<evidence type="ECO:0000256" key="8">
    <source>
        <dbReference type="ARBA" id="ARBA00023157"/>
    </source>
</evidence>
<dbReference type="InterPro" id="IPR024079">
    <property type="entry name" value="MetalloPept_cat_dom_sf"/>
</dbReference>
<keyword evidence="5" id="KW-0378">Hydrolase</keyword>
<dbReference type="RefSeq" id="WP_377767396.1">
    <property type="nucleotide sequence ID" value="NZ_JBHULB010000017.1"/>
</dbReference>
<comment type="similarity">
    <text evidence="1">Belongs to the peptidase M43B family.</text>
</comment>
<proteinExistence type="inferred from homology"/>
<dbReference type="Gene3D" id="3.40.390.10">
    <property type="entry name" value="Collagenase (Catalytic Domain)"/>
    <property type="match status" value="1"/>
</dbReference>
<keyword evidence="12" id="KW-1185">Reference proteome</keyword>
<name>A0ABW5MXI7_9FLAO</name>
<feature type="signal peptide" evidence="9">
    <location>
        <begin position="1"/>
        <end position="19"/>
    </location>
</feature>
<keyword evidence="4 9" id="KW-0732">Signal</keyword>
<dbReference type="Proteomes" id="UP001597526">
    <property type="component" value="Unassembled WGS sequence"/>
</dbReference>
<evidence type="ECO:0000256" key="3">
    <source>
        <dbReference type="ARBA" id="ARBA00022723"/>
    </source>
</evidence>
<feature type="chain" id="PRO_5046833951" evidence="9">
    <location>
        <begin position="20"/>
        <end position="412"/>
    </location>
</feature>
<dbReference type="GO" id="GO:0008237">
    <property type="term" value="F:metallopeptidase activity"/>
    <property type="evidence" value="ECO:0007669"/>
    <property type="project" value="UniProtKB-KW"/>
</dbReference>
<evidence type="ECO:0000313" key="11">
    <source>
        <dbReference type="EMBL" id="MFD2587867.1"/>
    </source>
</evidence>
<reference evidence="12" key="1">
    <citation type="journal article" date="2019" name="Int. J. Syst. Evol. Microbiol.">
        <title>The Global Catalogue of Microorganisms (GCM) 10K type strain sequencing project: providing services to taxonomists for standard genome sequencing and annotation.</title>
        <authorList>
            <consortium name="The Broad Institute Genomics Platform"/>
            <consortium name="The Broad Institute Genome Sequencing Center for Infectious Disease"/>
            <person name="Wu L."/>
            <person name="Ma J."/>
        </authorList>
    </citation>
    <scope>NUCLEOTIDE SEQUENCE [LARGE SCALE GENOMIC DNA]</scope>
    <source>
        <strain evidence="12">KCTC 52368</strain>
    </source>
</reference>
<organism evidence="11 12">
    <name type="scientific">Croceitalea marina</name>
    <dbReference type="NCBI Taxonomy" id="1775166"/>
    <lineage>
        <taxon>Bacteria</taxon>
        <taxon>Pseudomonadati</taxon>
        <taxon>Bacteroidota</taxon>
        <taxon>Flavobacteriia</taxon>
        <taxon>Flavobacteriales</taxon>
        <taxon>Flavobacteriaceae</taxon>
        <taxon>Croceitalea</taxon>
    </lineage>
</organism>
<keyword evidence="8" id="KW-1015">Disulfide bond</keyword>
<dbReference type="SUPFAM" id="SSF55486">
    <property type="entry name" value="Metalloproteases ('zincins'), catalytic domain"/>
    <property type="match status" value="1"/>
</dbReference>